<comment type="caution">
    <text evidence="8">The sequence shown here is derived from an EMBL/GenBank/DDBJ whole genome shotgun (WGS) entry which is preliminary data.</text>
</comment>
<dbReference type="PANTHER" id="PTHR43133">
    <property type="entry name" value="RNA POLYMERASE ECF-TYPE SIGMA FACTO"/>
    <property type="match status" value="1"/>
</dbReference>
<gene>
    <name evidence="8" type="ORF">DUE52_14065</name>
</gene>
<dbReference type="SUPFAM" id="SSF88946">
    <property type="entry name" value="Sigma2 domain of RNA polymerase sigma factors"/>
    <property type="match status" value="1"/>
</dbReference>
<dbReference type="SUPFAM" id="SSF88659">
    <property type="entry name" value="Sigma3 and sigma4 domains of RNA polymerase sigma factors"/>
    <property type="match status" value="1"/>
</dbReference>
<evidence type="ECO:0000259" key="7">
    <source>
        <dbReference type="Pfam" id="PF08281"/>
    </source>
</evidence>
<dbReference type="RefSeq" id="WP_114406644.1">
    <property type="nucleotide sequence ID" value="NZ_QOWE01000010.1"/>
</dbReference>
<dbReference type="GO" id="GO:0016987">
    <property type="term" value="F:sigma factor activity"/>
    <property type="evidence" value="ECO:0007669"/>
    <property type="project" value="UniProtKB-KW"/>
</dbReference>
<dbReference type="Proteomes" id="UP000253383">
    <property type="component" value="Unassembled WGS sequence"/>
</dbReference>
<feature type="region of interest" description="Disordered" evidence="5">
    <location>
        <begin position="109"/>
        <end position="131"/>
    </location>
</feature>
<dbReference type="EMBL" id="QOWE01000010">
    <property type="protein sequence ID" value="RCR69007.1"/>
    <property type="molecule type" value="Genomic_DNA"/>
</dbReference>
<keyword evidence="2" id="KW-0805">Transcription regulation</keyword>
<dbReference type="GO" id="GO:0006352">
    <property type="term" value="P:DNA-templated transcription initiation"/>
    <property type="evidence" value="ECO:0007669"/>
    <property type="project" value="InterPro"/>
</dbReference>
<evidence type="ECO:0000259" key="6">
    <source>
        <dbReference type="Pfam" id="PF04542"/>
    </source>
</evidence>
<evidence type="ECO:0000256" key="5">
    <source>
        <dbReference type="SAM" id="MobiDB-lite"/>
    </source>
</evidence>
<organism evidence="8 9">
    <name type="scientific">Larkinella punicea</name>
    <dbReference type="NCBI Taxonomy" id="2315727"/>
    <lineage>
        <taxon>Bacteria</taxon>
        <taxon>Pseudomonadati</taxon>
        <taxon>Bacteroidota</taxon>
        <taxon>Cytophagia</taxon>
        <taxon>Cytophagales</taxon>
        <taxon>Spirosomataceae</taxon>
        <taxon>Larkinella</taxon>
    </lineage>
</organism>
<keyword evidence="4" id="KW-0804">Transcription</keyword>
<dbReference type="InterPro" id="IPR013325">
    <property type="entry name" value="RNA_pol_sigma_r2"/>
</dbReference>
<protein>
    <recommendedName>
        <fullName evidence="10">Sigma-70 family RNA polymerase sigma factor</fullName>
    </recommendedName>
</protein>
<dbReference type="InterPro" id="IPR014284">
    <property type="entry name" value="RNA_pol_sigma-70_dom"/>
</dbReference>
<dbReference type="Pfam" id="PF04542">
    <property type="entry name" value="Sigma70_r2"/>
    <property type="match status" value="1"/>
</dbReference>
<name>A0A368JMX3_9BACT</name>
<dbReference type="InterPro" id="IPR039425">
    <property type="entry name" value="RNA_pol_sigma-70-like"/>
</dbReference>
<dbReference type="AlphaFoldDB" id="A0A368JMX3"/>
<dbReference type="OrthoDB" id="9150024at2"/>
<evidence type="ECO:0000256" key="3">
    <source>
        <dbReference type="ARBA" id="ARBA00023082"/>
    </source>
</evidence>
<dbReference type="InterPro" id="IPR007627">
    <property type="entry name" value="RNA_pol_sigma70_r2"/>
</dbReference>
<evidence type="ECO:0000313" key="8">
    <source>
        <dbReference type="EMBL" id="RCR69007.1"/>
    </source>
</evidence>
<keyword evidence="9" id="KW-1185">Reference proteome</keyword>
<evidence type="ECO:0000256" key="2">
    <source>
        <dbReference type="ARBA" id="ARBA00023015"/>
    </source>
</evidence>
<reference evidence="8 9" key="1">
    <citation type="submission" date="2018-07" db="EMBL/GenBank/DDBJ databases">
        <title>Genome analysis of Larkinella rosea.</title>
        <authorList>
            <person name="Zhou Z."/>
            <person name="Wang G."/>
        </authorList>
    </citation>
    <scope>NUCLEOTIDE SEQUENCE [LARGE SCALE GENOMIC DNA]</scope>
    <source>
        <strain evidence="9">zzj9</strain>
    </source>
</reference>
<dbReference type="Pfam" id="PF08281">
    <property type="entry name" value="Sigma70_r4_2"/>
    <property type="match status" value="1"/>
</dbReference>
<evidence type="ECO:0000313" key="9">
    <source>
        <dbReference type="Proteomes" id="UP000253383"/>
    </source>
</evidence>
<dbReference type="NCBIfam" id="TIGR02937">
    <property type="entry name" value="sigma70-ECF"/>
    <property type="match status" value="1"/>
</dbReference>
<accession>A0A368JMX3</accession>
<dbReference type="GO" id="GO:0003677">
    <property type="term" value="F:DNA binding"/>
    <property type="evidence" value="ECO:0007669"/>
    <property type="project" value="InterPro"/>
</dbReference>
<feature type="compositionally biased region" description="Polar residues" evidence="5">
    <location>
        <begin position="118"/>
        <end position="131"/>
    </location>
</feature>
<evidence type="ECO:0000256" key="1">
    <source>
        <dbReference type="ARBA" id="ARBA00010641"/>
    </source>
</evidence>
<dbReference type="InterPro" id="IPR013249">
    <property type="entry name" value="RNA_pol_sigma70_r4_t2"/>
</dbReference>
<comment type="similarity">
    <text evidence="1">Belongs to the sigma-70 factor family. ECF subfamily.</text>
</comment>
<dbReference type="Gene3D" id="1.10.1740.10">
    <property type="match status" value="1"/>
</dbReference>
<dbReference type="InterPro" id="IPR013324">
    <property type="entry name" value="RNA_pol_sigma_r3/r4-like"/>
</dbReference>
<evidence type="ECO:0000256" key="4">
    <source>
        <dbReference type="ARBA" id="ARBA00023163"/>
    </source>
</evidence>
<proteinExistence type="inferred from homology"/>
<dbReference type="PANTHER" id="PTHR43133:SF46">
    <property type="entry name" value="RNA POLYMERASE SIGMA-70 FACTOR ECF SUBFAMILY"/>
    <property type="match status" value="1"/>
</dbReference>
<keyword evidence="3" id="KW-0731">Sigma factor</keyword>
<dbReference type="InterPro" id="IPR036388">
    <property type="entry name" value="WH-like_DNA-bd_sf"/>
</dbReference>
<evidence type="ECO:0008006" key="10">
    <source>
        <dbReference type="Google" id="ProtNLM"/>
    </source>
</evidence>
<feature type="domain" description="RNA polymerase sigma-70 region 2" evidence="6">
    <location>
        <begin position="32"/>
        <end position="98"/>
    </location>
</feature>
<feature type="domain" description="RNA polymerase sigma factor 70 region 4 type 2" evidence="7">
    <location>
        <begin position="135"/>
        <end position="184"/>
    </location>
</feature>
<sequence>MHRKTHSEKRTEEDLLLWTALRASDRNALGKLFDAYVRDLLTYGYRFCQDMALTKDAVQDVFVDLWAYRETLSPTVEVRFYLYSCLRRTLLKLLKDRQHLSSDWAEAEMTSPAEDSAETQWMESETGDQQQARISNGLQTLSKREYEVVSLKYYTGLKIRQIATLLDLKEQTVANTLQNALLKLRKHLVHLLFLYLLF</sequence>
<dbReference type="Gene3D" id="1.10.10.10">
    <property type="entry name" value="Winged helix-like DNA-binding domain superfamily/Winged helix DNA-binding domain"/>
    <property type="match status" value="1"/>
</dbReference>